<organism evidence="1 2">
    <name type="scientific">Hevea brasiliensis</name>
    <name type="common">Para rubber tree</name>
    <name type="synonym">Siphonia brasiliensis</name>
    <dbReference type="NCBI Taxonomy" id="3981"/>
    <lineage>
        <taxon>Eukaryota</taxon>
        <taxon>Viridiplantae</taxon>
        <taxon>Streptophyta</taxon>
        <taxon>Embryophyta</taxon>
        <taxon>Tracheophyta</taxon>
        <taxon>Spermatophyta</taxon>
        <taxon>Magnoliopsida</taxon>
        <taxon>eudicotyledons</taxon>
        <taxon>Gunneridae</taxon>
        <taxon>Pentapetalae</taxon>
        <taxon>rosids</taxon>
        <taxon>fabids</taxon>
        <taxon>Malpighiales</taxon>
        <taxon>Euphorbiaceae</taxon>
        <taxon>Crotonoideae</taxon>
        <taxon>Micrandreae</taxon>
        <taxon>Hevea</taxon>
    </lineage>
</organism>
<evidence type="ECO:0000313" key="2">
    <source>
        <dbReference type="Proteomes" id="UP000467840"/>
    </source>
</evidence>
<evidence type="ECO:0000313" key="1">
    <source>
        <dbReference type="EMBL" id="KAF2298809.1"/>
    </source>
</evidence>
<keyword evidence="2" id="KW-1185">Reference proteome</keyword>
<comment type="caution">
    <text evidence="1">The sequence shown here is derived from an EMBL/GenBank/DDBJ whole genome shotgun (WGS) entry which is preliminary data.</text>
</comment>
<dbReference type="Proteomes" id="UP000467840">
    <property type="component" value="Chromosome 1"/>
</dbReference>
<reference evidence="1 2" key="1">
    <citation type="journal article" date="2020" name="Mol. Plant">
        <title>The Chromosome-Based Rubber Tree Genome Provides New Insights into Spurge Genome Evolution and Rubber Biosynthesis.</title>
        <authorList>
            <person name="Liu J."/>
            <person name="Shi C."/>
            <person name="Shi C.C."/>
            <person name="Li W."/>
            <person name="Zhang Q.J."/>
            <person name="Zhang Y."/>
            <person name="Li K."/>
            <person name="Lu H.F."/>
            <person name="Shi C."/>
            <person name="Zhu S.T."/>
            <person name="Xiao Z.Y."/>
            <person name="Nan H."/>
            <person name="Yue Y."/>
            <person name="Zhu X.G."/>
            <person name="Wu Y."/>
            <person name="Hong X.N."/>
            <person name="Fan G.Y."/>
            <person name="Tong Y."/>
            <person name="Zhang D."/>
            <person name="Mao C.L."/>
            <person name="Liu Y.L."/>
            <person name="Hao S.J."/>
            <person name="Liu W.Q."/>
            <person name="Lv M.Q."/>
            <person name="Zhang H.B."/>
            <person name="Liu Y."/>
            <person name="Hu-Tang G.R."/>
            <person name="Wang J.P."/>
            <person name="Wang J.H."/>
            <person name="Sun Y.H."/>
            <person name="Ni S.B."/>
            <person name="Chen W.B."/>
            <person name="Zhang X.C."/>
            <person name="Jiao Y.N."/>
            <person name="Eichler E.E."/>
            <person name="Li G.H."/>
            <person name="Liu X."/>
            <person name="Gao L.Z."/>
        </authorList>
    </citation>
    <scope>NUCLEOTIDE SEQUENCE [LARGE SCALE GENOMIC DNA]</scope>
    <source>
        <strain evidence="2">cv. GT1</strain>
        <tissue evidence="1">Leaf</tissue>
    </source>
</reference>
<gene>
    <name evidence="1" type="ORF">GH714_028115</name>
</gene>
<dbReference type="EMBL" id="JAAGAX010000011">
    <property type="protein sequence ID" value="KAF2298809.1"/>
    <property type="molecule type" value="Genomic_DNA"/>
</dbReference>
<dbReference type="PANTHER" id="PTHR34539">
    <property type="entry name" value="T6J4.11 PROTEIN"/>
    <property type="match status" value="1"/>
</dbReference>
<dbReference type="PANTHER" id="PTHR34539:SF3">
    <property type="entry name" value="NAC DOMAIN-CONTAINING PROTEIN"/>
    <property type="match status" value="1"/>
</dbReference>
<proteinExistence type="predicted"/>
<name>A0A6A6LGT4_HEVBR</name>
<sequence length="196" mass="21470">MGSILLCNSLSLMAETQSKRLRDDAQIEDVVVDEINKRHKSYNHILSLLDEEEDEPPQDISSFITTLQQELSPASTFDDPFSCSTTAIDQENPTTAVTTTVEGYLSSSSSSSTFLKEGEEDDKERVIRHLLEASDDELGIPNTQAVSGVGDGYAEDLVNSGNGFNGLDGFSLCDGLWELEDANANYYALLQSELFL</sequence>
<dbReference type="AlphaFoldDB" id="A0A6A6LGT4"/>
<protein>
    <submittedName>
        <fullName evidence="1">Uncharacterized protein</fullName>
    </submittedName>
</protein>
<accession>A0A6A6LGT4</accession>